<keyword evidence="1" id="KW-0472">Membrane</keyword>
<feature type="transmembrane region" description="Helical" evidence="1">
    <location>
        <begin position="86"/>
        <end position="105"/>
    </location>
</feature>
<protein>
    <submittedName>
        <fullName evidence="2">Uncharacterized protein</fullName>
    </submittedName>
</protein>
<name>A0A2J7QIU9_9NEOP</name>
<dbReference type="InParanoid" id="A0A2J7QIU9"/>
<dbReference type="EMBL" id="NEVH01013577">
    <property type="protein sequence ID" value="PNF28502.1"/>
    <property type="molecule type" value="Genomic_DNA"/>
</dbReference>
<feature type="transmembrane region" description="Helical" evidence="1">
    <location>
        <begin position="140"/>
        <end position="166"/>
    </location>
</feature>
<accession>A0A2J7QIU9</accession>
<feature type="transmembrane region" description="Helical" evidence="1">
    <location>
        <begin position="178"/>
        <end position="199"/>
    </location>
</feature>
<feature type="transmembrane region" description="Helical" evidence="1">
    <location>
        <begin position="241"/>
        <end position="272"/>
    </location>
</feature>
<keyword evidence="1" id="KW-1133">Transmembrane helix</keyword>
<proteinExistence type="predicted"/>
<dbReference type="Proteomes" id="UP000235965">
    <property type="component" value="Unassembled WGS sequence"/>
</dbReference>
<evidence type="ECO:0000313" key="3">
    <source>
        <dbReference type="Proteomes" id="UP000235965"/>
    </source>
</evidence>
<keyword evidence="3" id="KW-1185">Reference proteome</keyword>
<comment type="caution">
    <text evidence="2">The sequence shown here is derived from an EMBL/GenBank/DDBJ whole genome shotgun (WGS) entry which is preliminary data.</text>
</comment>
<organism evidence="2 3">
    <name type="scientific">Cryptotermes secundus</name>
    <dbReference type="NCBI Taxonomy" id="105785"/>
    <lineage>
        <taxon>Eukaryota</taxon>
        <taxon>Metazoa</taxon>
        <taxon>Ecdysozoa</taxon>
        <taxon>Arthropoda</taxon>
        <taxon>Hexapoda</taxon>
        <taxon>Insecta</taxon>
        <taxon>Pterygota</taxon>
        <taxon>Neoptera</taxon>
        <taxon>Polyneoptera</taxon>
        <taxon>Dictyoptera</taxon>
        <taxon>Blattodea</taxon>
        <taxon>Blattoidea</taxon>
        <taxon>Termitoidae</taxon>
        <taxon>Kalotermitidae</taxon>
        <taxon>Cryptotermitinae</taxon>
        <taxon>Cryptotermes</taxon>
    </lineage>
</organism>
<gene>
    <name evidence="2" type="ORF">B7P43_G14786</name>
</gene>
<reference evidence="2 3" key="1">
    <citation type="submission" date="2017-12" db="EMBL/GenBank/DDBJ databases">
        <title>Hemimetabolous genomes reveal molecular basis of termite eusociality.</title>
        <authorList>
            <person name="Harrison M.C."/>
            <person name="Jongepier E."/>
            <person name="Robertson H.M."/>
            <person name="Arning N."/>
            <person name="Bitard-Feildel T."/>
            <person name="Chao H."/>
            <person name="Childers C.P."/>
            <person name="Dinh H."/>
            <person name="Doddapaneni H."/>
            <person name="Dugan S."/>
            <person name="Gowin J."/>
            <person name="Greiner C."/>
            <person name="Han Y."/>
            <person name="Hu H."/>
            <person name="Hughes D.S.T."/>
            <person name="Huylmans A.-K."/>
            <person name="Kemena C."/>
            <person name="Kremer L.P.M."/>
            <person name="Lee S.L."/>
            <person name="Lopez-Ezquerra A."/>
            <person name="Mallet L."/>
            <person name="Monroy-Kuhn J.M."/>
            <person name="Moser A."/>
            <person name="Murali S.C."/>
            <person name="Muzny D.M."/>
            <person name="Otani S."/>
            <person name="Piulachs M.-D."/>
            <person name="Poelchau M."/>
            <person name="Qu J."/>
            <person name="Schaub F."/>
            <person name="Wada-Katsumata A."/>
            <person name="Worley K.C."/>
            <person name="Xie Q."/>
            <person name="Ylla G."/>
            <person name="Poulsen M."/>
            <person name="Gibbs R.A."/>
            <person name="Schal C."/>
            <person name="Richards S."/>
            <person name="Belles X."/>
            <person name="Korb J."/>
            <person name="Bornberg-Bauer E."/>
        </authorList>
    </citation>
    <scope>NUCLEOTIDE SEQUENCE [LARGE SCALE GENOMIC DNA]</scope>
    <source>
        <tissue evidence="2">Whole body</tissue>
    </source>
</reference>
<evidence type="ECO:0000313" key="2">
    <source>
        <dbReference type="EMBL" id="PNF28502.1"/>
    </source>
</evidence>
<keyword evidence="1" id="KW-0812">Transmembrane</keyword>
<sequence>MTPSLSDFTEGVGVLFAEEDLAGDPGDLPEVAALLGDPGFGLLLIGFLSVFVEAVISCCSLFTFIVGPRDVDDILEACFDSTTFRLLASFVLLAGVAVGEGRLLLNGLVNFAVSALDATPFIFPSTDFLGVVGDDLADSLFFSVGGLWFFLSVDLGSLGSVFDLLMEALSSGFGLDSVLDLVVSVIIIFVAFSVLALIFSMSRDLLSSVFIFGGSVLEVSLSIFCLVWGSALEGCGTGAEMGAAVAAGLICFASGMCPATGMVAVLTASLFVSIVDRMVLDAVLTPSPGNSLSMTAGADLCLLLARLVIPTVEADGEADLAVHTGCFKNSRCFNLSKPSNILC</sequence>
<evidence type="ECO:0000256" key="1">
    <source>
        <dbReference type="SAM" id="Phobius"/>
    </source>
</evidence>
<feature type="transmembrane region" description="Helical" evidence="1">
    <location>
        <begin position="205"/>
        <end position="229"/>
    </location>
</feature>
<feature type="transmembrane region" description="Helical" evidence="1">
    <location>
        <begin position="40"/>
        <end position="66"/>
    </location>
</feature>
<dbReference type="AlphaFoldDB" id="A0A2J7QIU9"/>